<dbReference type="GO" id="GO:0004497">
    <property type="term" value="F:monooxygenase activity"/>
    <property type="evidence" value="ECO:0007669"/>
    <property type="project" value="UniProtKB-KW"/>
</dbReference>
<evidence type="ECO:0000256" key="2">
    <source>
        <dbReference type="ARBA" id="ARBA00023033"/>
    </source>
</evidence>
<evidence type="ECO:0000259" key="3">
    <source>
        <dbReference type="SMART" id="SM00471"/>
    </source>
</evidence>
<dbReference type="Gene3D" id="1.10.1300.10">
    <property type="entry name" value="3'5'-cyclic nucleotide phosphodiesterase, catalytic domain"/>
    <property type="match status" value="1"/>
</dbReference>
<dbReference type="PANTHER" id="PTHR13789">
    <property type="entry name" value="MONOOXYGENASE"/>
    <property type="match status" value="1"/>
</dbReference>
<evidence type="ECO:0000256" key="1">
    <source>
        <dbReference type="ARBA" id="ARBA00023002"/>
    </source>
</evidence>
<keyword evidence="5" id="KW-1185">Reference proteome</keyword>
<accession>A0A9N8DDK3</accession>
<name>A0A9N8DDK3_9STRA</name>
<comment type="caution">
    <text evidence="4">The sequence shown here is derived from an EMBL/GenBank/DDBJ whole genome shotgun (WGS) entry which is preliminary data.</text>
</comment>
<reference evidence="4" key="1">
    <citation type="submission" date="2020-06" db="EMBL/GenBank/DDBJ databases">
        <authorList>
            <consortium name="Plant Systems Biology data submission"/>
        </authorList>
    </citation>
    <scope>NUCLEOTIDE SEQUENCE</scope>
    <source>
        <strain evidence="4">D6</strain>
    </source>
</reference>
<evidence type="ECO:0000313" key="5">
    <source>
        <dbReference type="Proteomes" id="UP001153069"/>
    </source>
</evidence>
<dbReference type="InterPro" id="IPR002938">
    <property type="entry name" value="FAD-bd"/>
</dbReference>
<protein>
    <submittedName>
        <fullName evidence="4">Hydroxynicotinate 3-monooxygenase</fullName>
    </submittedName>
</protein>
<dbReference type="GO" id="GO:0071949">
    <property type="term" value="F:FAD binding"/>
    <property type="evidence" value="ECO:0007669"/>
    <property type="project" value="InterPro"/>
</dbReference>
<keyword evidence="1" id="KW-0560">Oxidoreductase</keyword>
<keyword evidence="2" id="KW-0503">Monooxygenase</keyword>
<dbReference type="GO" id="GO:0004114">
    <property type="term" value="F:3',5'-cyclic-nucleotide phosphodiesterase activity"/>
    <property type="evidence" value="ECO:0007669"/>
    <property type="project" value="InterPro"/>
</dbReference>
<dbReference type="Gene3D" id="3.50.50.60">
    <property type="entry name" value="FAD/NAD(P)-binding domain"/>
    <property type="match status" value="1"/>
</dbReference>
<dbReference type="AlphaFoldDB" id="A0A9N8DDK3"/>
<evidence type="ECO:0000313" key="4">
    <source>
        <dbReference type="EMBL" id="CAB9500679.1"/>
    </source>
</evidence>
<dbReference type="OrthoDB" id="417877at2759"/>
<dbReference type="SUPFAM" id="SSF51905">
    <property type="entry name" value="FAD/NAD(P)-binding domain"/>
    <property type="match status" value="1"/>
</dbReference>
<proteinExistence type="predicted"/>
<dbReference type="InterPro" id="IPR003607">
    <property type="entry name" value="HD/PDEase_dom"/>
</dbReference>
<dbReference type="Proteomes" id="UP001153069">
    <property type="component" value="Unassembled WGS sequence"/>
</dbReference>
<dbReference type="SMART" id="SM00471">
    <property type="entry name" value="HDc"/>
    <property type="match status" value="1"/>
</dbReference>
<dbReference type="InterPro" id="IPR050493">
    <property type="entry name" value="FAD-dep_Monooxygenase_BioMet"/>
</dbReference>
<dbReference type="InterPro" id="IPR036971">
    <property type="entry name" value="PDEase_catalytic_dom_sf"/>
</dbReference>
<dbReference type="GO" id="GO:0007165">
    <property type="term" value="P:signal transduction"/>
    <property type="evidence" value="ECO:0007669"/>
    <property type="project" value="InterPro"/>
</dbReference>
<dbReference type="SUPFAM" id="SSF109604">
    <property type="entry name" value="HD-domain/PDEase-like"/>
    <property type="match status" value="1"/>
</dbReference>
<organism evidence="4 5">
    <name type="scientific">Seminavis robusta</name>
    <dbReference type="NCBI Taxonomy" id="568900"/>
    <lineage>
        <taxon>Eukaryota</taxon>
        <taxon>Sar</taxon>
        <taxon>Stramenopiles</taxon>
        <taxon>Ochrophyta</taxon>
        <taxon>Bacillariophyta</taxon>
        <taxon>Bacillariophyceae</taxon>
        <taxon>Bacillariophycidae</taxon>
        <taxon>Naviculales</taxon>
        <taxon>Naviculaceae</taxon>
        <taxon>Seminavis</taxon>
    </lineage>
</organism>
<dbReference type="InterPro" id="IPR002073">
    <property type="entry name" value="PDEase_catalytic_dom"/>
</dbReference>
<dbReference type="Pfam" id="PF00233">
    <property type="entry name" value="PDEase_I"/>
    <property type="match status" value="1"/>
</dbReference>
<feature type="domain" description="HD/PDEase" evidence="3">
    <location>
        <begin position="593"/>
        <end position="789"/>
    </location>
</feature>
<sequence length="882" mass="99147">MADEEEPATFVIAGGGIVGLALAMTIKKQLGIVPEIYEKATTFATEAGAGLGMYPNGLRVLRDINPELLTCVRSSGYPYKCRHWERHNGEEVMKAEESVLSGEESELDSIGIRRSTLQRVLLMFATMEGITIRYKKPLVSAEQQNDGLVKVTFGDGSTRLTQVLFGADGALGKSRSIVAGKDEPALKYTGTTCLMGLANVKCDGIYFPSSDKENFHAVFFPTRVKETCFQFHMPVTEDEANALNWGNLSDSVGQKECQKIAKQLRAEGWHEKFIKPLDNCIHAVRVGFALLEPKLNTWVKGRVALVGDACHPPVPYVGQGAQQGLEDAGVAVALMKIYCIDEKTGKFDPTNFEKAMRVYQEIRTVRASQILDISKALGKMQSDRAGLGIEKNAEDEILKGEVLMYGTLPVMSSGASHNYRDDIIRATSENYLPTVDVDVALEAMEYILGKASNEANRVESERNGKLVESRKHFVDQAYGIPSNRVELLVDWIYRTLERLLRRVVAHRNAKANFTARQGRMRCVGKSCGASIVDERTFSNHVPLGDLSEIIEIPVFNPDVDKLEEDPMSIVLPPEVGQQLREFVVHIASLYHNNPFHNFEHSASVTMSMHKLLSRMTSEKSSLAVPDPTGKSQAYGISTDPMTQFACIFASLLHDADHDGVPNTQLAKEHPEMDKLYEGQALAEQNSLDKAWAYFLLPKNTMLRRTIYGDEAEMNQFRHLVTNLVIATDICSKEMRAFREARIQKAFSEEHNDSDIEENIQRRATIGVEYLIQASDVCHTMQPWNAYRQWNRRLYHEMYRAFKEGRSSKDPSEFWYQGEKAFFNFYIIPLAKKLKKFEVFGSVCDEFLLCAEKNLQEWEFQGQGIVKEMIAEVEQQWSTTIAA</sequence>
<dbReference type="EMBL" id="CAICTM010000088">
    <property type="protein sequence ID" value="CAB9500679.1"/>
    <property type="molecule type" value="Genomic_DNA"/>
</dbReference>
<dbReference type="PANTHER" id="PTHR13789:SF309">
    <property type="entry name" value="PUTATIVE (AFU_ORTHOLOGUE AFUA_6G14510)-RELATED"/>
    <property type="match status" value="1"/>
</dbReference>
<gene>
    <name evidence="4" type="ORF">SEMRO_89_G046990.1</name>
</gene>
<dbReference type="InterPro" id="IPR036188">
    <property type="entry name" value="FAD/NAD-bd_sf"/>
</dbReference>
<dbReference type="PRINTS" id="PR00420">
    <property type="entry name" value="RNGMNOXGNASE"/>
</dbReference>
<dbReference type="Pfam" id="PF01494">
    <property type="entry name" value="FAD_binding_3"/>
    <property type="match status" value="1"/>
</dbReference>